<feature type="compositionally biased region" description="Gly residues" evidence="1">
    <location>
        <begin position="354"/>
        <end position="365"/>
    </location>
</feature>
<dbReference type="OrthoDB" id="213240at2"/>
<feature type="transmembrane region" description="Helical" evidence="2">
    <location>
        <begin position="59"/>
        <end position="81"/>
    </location>
</feature>
<feature type="region of interest" description="Disordered" evidence="1">
    <location>
        <begin position="352"/>
        <end position="392"/>
    </location>
</feature>
<gene>
    <name evidence="3" type="ORF">C5Y83_05675</name>
</gene>
<dbReference type="Pfam" id="PF03929">
    <property type="entry name" value="PepSY_TM"/>
    <property type="match status" value="1"/>
</dbReference>
<proteinExistence type="predicted"/>
<keyword evidence="2" id="KW-0812">Transmembrane</keyword>
<keyword evidence="2" id="KW-1133">Transmembrane helix</keyword>
<dbReference type="InterPro" id="IPR032307">
    <property type="entry name" value="PepSY_TM-like_2"/>
</dbReference>
<reference evidence="3 4" key="1">
    <citation type="submission" date="2018-02" db="EMBL/GenBank/DDBJ databases">
        <title>Comparative genomes isolates from brazilian mangrove.</title>
        <authorList>
            <person name="Araujo J.E."/>
            <person name="Taketani R.G."/>
            <person name="Silva M.C.P."/>
            <person name="Loureco M.V."/>
            <person name="Andreote F.D."/>
        </authorList>
    </citation>
    <scope>NUCLEOTIDE SEQUENCE [LARGE SCALE GENOMIC DNA]</scope>
    <source>
        <strain evidence="3 4">Hex-1 MGV</strain>
    </source>
</reference>
<evidence type="ECO:0008006" key="5">
    <source>
        <dbReference type="Google" id="ProtNLM"/>
    </source>
</evidence>
<evidence type="ECO:0000313" key="3">
    <source>
        <dbReference type="EMBL" id="PQO37432.1"/>
    </source>
</evidence>
<evidence type="ECO:0000256" key="1">
    <source>
        <dbReference type="SAM" id="MobiDB-lite"/>
    </source>
</evidence>
<dbReference type="PANTHER" id="PTHR40115:SF1">
    <property type="entry name" value="INNER MEMBRANE PROTEIN WITH PEPSY TM HELIX"/>
    <property type="match status" value="1"/>
</dbReference>
<dbReference type="RefSeq" id="WP_105328681.1">
    <property type="nucleotide sequence ID" value="NZ_PUHY01000005.1"/>
</dbReference>
<evidence type="ECO:0000313" key="4">
    <source>
        <dbReference type="Proteomes" id="UP000238322"/>
    </source>
</evidence>
<feature type="transmembrane region" description="Helical" evidence="2">
    <location>
        <begin position="325"/>
        <end position="345"/>
    </location>
</feature>
<feature type="transmembrane region" description="Helical" evidence="2">
    <location>
        <begin position="293"/>
        <end position="318"/>
    </location>
</feature>
<protein>
    <recommendedName>
        <fullName evidence="5">PepSY domain-containing protein</fullName>
    </recommendedName>
</protein>
<accession>A0A2S8FZ20</accession>
<organism evidence="3 4">
    <name type="scientific">Blastopirellula marina</name>
    <dbReference type="NCBI Taxonomy" id="124"/>
    <lineage>
        <taxon>Bacteria</taxon>
        <taxon>Pseudomonadati</taxon>
        <taxon>Planctomycetota</taxon>
        <taxon>Planctomycetia</taxon>
        <taxon>Pirellulales</taxon>
        <taxon>Pirellulaceae</taxon>
        <taxon>Blastopirellula</taxon>
    </lineage>
</organism>
<dbReference type="PANTHER" id="PTHR40115">
    <property type="entry name" value="INNER MEMBRANE PROTEIN WITH PEPSY TM HELIX"/>
    <property type="match status" value="1"/>
</dbReference>
<feature type="compositionally biased region" description="Low complexity" evidence="1">
    <location>
        <begin position="366"/>
        <end position="375"/>
    </location>
</feature>
<comment type="caution">
    <text evidence="3">The sequence shown here is derived from an EMBL/GenBank/DDBJ whole genome shotgun (WGS) entry which is preliminary data.</text>
</comment>
<dbReference type="EMBL" id="PUHY01000005">
    <property type="protein sequence ID" value="PQO37432.1"/>
    <property type="molecule type" value="Genomic_DNA"/>
</dbReference>
<dbReference type="Proteomes" id="UP000238322">
    <property type="component" value="Unassembled WGS sequence"/>
</dbReference>
<sequence length="392" mass="42201">MSTTEVPAAPADSSTSAGDTASILAAARVKRGQTGKPTPKPKSWLSKASNECLKLIRRVHLYSGIFMLPWVLLYGFTGWFFNHPGYFTGDQVTTFQASDVADGQLASLPQPNAIASKIVDELNIESFLVDGPEIKLTDARAAEYSSYLRFSVSADGAQHDVEIDPVSGSGQVRTTFRNESETEVVADELPSNPLQNVASVIVPENAMTKAQEVTPQVLTDLGLPSGTASPGRRSANLTFSAEVDGVPCIVTCNLGNGSVTALREDAKPEIETKSFLQRLHLARMYSPHWNVRWFWALMVDLMFLSMVFWGVSGILMWWQIKRTRLWGGGFLVASVICATLLMVGMHDSLATSGRGRGGGGGGRPQGGRPPAAQVEAEADVDEVASVPSQKRS</sequence>
<dbReference type="AlphaFoldDB" id="A0A2S8FZ20"/>
<evidence type="ECO:0000256" key="2">
    <source>
        <dbReference type="SAM" id="Phobius"/>
    </source>
</evidence>
<keyword evidence="2" id="KW-0472">Membrane</keyword>
<dbReference type="InterPro" id="IPR005625">
    <property type="entry name" value="PepSY-ass_TM"/>
</dbReference>
<name>A0A2S8FZ20_9BACT</name>